<dbReference type="Proteomes" id="UP000652761">
    <property type="component" value="Unassembled WGS sequence"/>
</dbReference>
<dbReference type="PANTHER" id="PTHR45665">
    <property type="entry name" value="AQUAPORIN-8"/>
    <property type="match status" value="1"/>
</dbReference>
<comment type="caution">
    <text evidence="11">The sequence shown here is derived from an EMBL/GenBank/DDBJ whole genome shotgun (WGS) entry which is preliminary data.</text>
</comment>
<dbReference type="GO" id="GO:0005774">
    <property type="term" value="C:vacuolar membrane"/>
    <property type="evidence" value="ECO:0007669"/>
    <property type="project" value="UniProtKB-SubCell"/>
</dbReference>
<dbReference type="OrthoDB" id="3222at2759"/>
<evidence type="ECO:0000256" key="1">
    <source>
        <dbReference type="ARBA" id="ARBA00004128"/>
    </source>
</evidence>
<evidence type="ECO:0000313" key="11">
    <source>
        <dbReference type="EMBL" id="MQM00060.1"/>
    </source>
</evidence>
<keyword evidence="3" id="KW-0926">Vacuole</keyword>
<dbReference type="GO" id="GO:0015250">
    <property type="term" value="F:water channel activity"/>
    <property type="evidence" value="ECO:0007669"/>
    <property type="project" value="TreeGrafter"/>
</dbReference>
<reference evidence="11" key="1">
    <citation type="submission" date="2017-07" db="EMBL/GenBank/DDBJ databases">
        <title>Taro Niue Genome Assembly and Annotation.</title>
        <authorList>
            <person name="Atibalentja N."/>
            <person name="Keating K."/>
            <person name="Fields C.J."/>
        </authorList>
    </citation>
    <scope>NUCLEOTIDE SEQUENCE</scope>
    <source>
        <strain evidence="11">Niue_2</strain>
        <tissue evidence="11">Leaf</tissue>
    </source>
</reference>
<evidence type="ECO:0000256" key="3">
    <source>
        <dbReference type="ARBA" id="ARBA00022554"/>
    </source>
</evidence>
<evidence type="ECO:0000256" key="7">
    <source>
        <dbReference type="ARBA" id="ARBA00023136"/>
    </source>
</evidence>
<keyword evidence="4 9" id="KW-0812">Transmembrane</keyword>
<evidence type="ECO:0000256" key="5">
    <source>
        <dbReference type="ARBA" id="ARBA00022737"/>
    </source>
</evidence>
<evidence type="ECO:0000256" key="4">
    <source>
        <dbReference type="ARBA" id="ARBA00022692"/>
    </source>
</evidence>
<dbReference type="AlphaFoldDB" id="A0A843WAH3"/>
<dbReference type="PROSITE" id="PS00221">
    <property type="entry name" value="MIP"/>
    <property type="match status" value="1"/>
</dbReference>
<proteinExistence type="inferred from homology"/>
<feature type="transmembrane region" description="Helical" evidence="10">
    <location>
        <begin position="20"/>
        <end position="41"/>
    </location>
</feature>
<feature type="transmembrane region" description="Helical" evidence="10">
    <location>
        <begin position="172"/>
        <end position="195"/>
    </location>
</feature>
<comment type="subcellular location">
    <subcellularLocation>
        <location evidence="1">Vacuole membrane</location>
        <topology evidence="1">Multi-pass membrane protein</topology>
    </subcellularLocation>
</comment>
<evidence type="ECO:0008006" key="13">
    <source>
        <dbReference type="Google" id="ProtNLM"/>
    </source>
</evidence>
<gene>
    <name evidence="11" type="ORF">Taro_032790</name>
</gene>
<dbReference type="Pfam" id="PF00230">
    <property type="entry name" value="MIP"/>
    <property type="match status" value="1"/>
</dbReference>
<comment type="similarity">
    <text evidence="8">Belongs to the MIP/aquaporin (TC 1.A.8) family. TIP (TC 1.A.8.10) subfamily.</text>
</comment>
<dbReference type="EMBL" id="NMUH01002449">
    <property type="protein sequence ID" value="MQM00060.1"/>
    <property type="molecule type" value="Genomic_DNA"/>
</dbReference>
<dbReference type="InterPro" id="IPR000425">
    <property type="entry name" value="MIP"/>
</dbReference>
<name>A0A843WAH3_COLES</name>
<dbReference type="SUPFAM" id="SSF81338">
    <property type="entry name" value="Aquaporin-like"/>
    <property type="match status" value="1"/>
</dbReference>
<dbReference type="PRINTS" id="PR00783">
    <property type="entry name" value="MINTRINSICP"/>
</dbReference>
<feature type="transmembrane region" description="Helical" evidence="10">
    <location>
        <begin position="139"/>
        <end position="160"/>
    </location>
</feature>
<evidence type="ECO:0000256" key="10">
    <source>
        <dbReference type="SAM" id="Phobius"/>
    </source>
</evidence>
<dbReference type="InterPro" id="IPR023271">
    <property type="entry name" value="Aquaporin-like"/>
</dbReference>
<dbReference type="InterPro" id="IPR034294">
    <property type="entry name" value="Aquaporin_transptr"/>
</dbReference>
<feature type="transmembrane region" description="Helical" evidence="10">
    <location>
        <begin position="215"/>
        <end position="232"/>
    </location>
</feature>
<dbReference type="SMR" id="A0A843WAH3"/>
<feature type="transmembrane region" description="Helical" evidence="10">
    <location>
        <begin position="86"/>
        <end position="107"/>
    </location>
</feature>
<keyword evidence="12" id="KW-1185">Reference proteome</keyword>
<dbReference type="PANTHER" id="PTHR45665:SF27">
    <property type="entry name" value="AQUAPORIN TIP5-1-RELATED"/>
    <property type="match status" value="1"/>
</dbReference>
<dbReference type="FunFam" id="1.20.1080.10:FF:000017">
    <property type="entry name" value="Probable aquaporin TIP5-1"/>
    <property type="match status" value="1"/>
</dbReference>
<keyword evidence="6 10" id="KW-1133">Transmembrane helix</keyword>
<evidence type="ECO:0000313" key="12">
    <source>
        <dbReference type="Proteomes" id="UP000652761"/>
    </source>
</evidence>
<protein>
    <recommendedName>
        <fullName evidence="13">Aquaporin TIP5-1</fullName>
    </recommendedName>
</protein>
<keyword evidence="5" id="KW-0677">Repeat</keyword>
<accession>A0A843WAH3</accession>
<dbReference type="Gene3D" id="1.20.1080.10">
    <property type="entry name" value="Glycerol uptake facilitator protein"/>
    <property type="match status" value="1"/>
</dbReference>
<evidence type="ECO:0000256" key="2">
    <source>
        <dbReference type="ARBA" id="ARBA00022448"/>
    </source>
</evidence>
<keyword evidence="2 9" id="KW-0813">Transport</keyword>
<evidence type="ECO:0000256" key="9">
    <source>
        <dbReference type="RuleBase" id="RU000477"/>
    </source>
</evidence>
<evidence type="ECO:0000256" key="8">
    <source>
        <dbReference type="ARBA" id="ARBA00038477"/>
    </source>
</evidence>
<sequence length="258" mass="26235">MECTRGRFQQSVAPMALRAYLAEFISTFLFVFVAVGSAMSARKATPDFAAWNASSLVATALAQALALFAAVYIAANSSGGHVNPAVTFGLAVAGHISVPTAVCYWASQLLGSTLACLLLRVATAGQTIPTTGIAPEMTGFGGAILEGVITFALVYTVYVAGDPRNRAGPLGVLGPIAVGLVAGSCVLAAGSFTGGSMNPARSFGPAVVSGDFKNHGVYWVGPLIGAALAALLHQNVVFPTAPANIDSARPRIVEPVVV</sequence>
<keyword evidence="7 10" id="KW-0472">Membrane</keyword>
<dbReference type="InterPro" id="IPR022357">
    <property type="entry name" value="MIP_CS"/>
</dbReference>
<organism evidence="11 12">
    <name type="scientific">Colocasia esculenta</name>
    <name type="common">Wild taro</name>
    <name type="synonym">Arum esculentum</name>
    <dbReference type="NCBI Taxonomy" id="4460"/>
    <lineage>
        <taxon>Eukaryota</taxon>
        <taxon>Viridiplantae</taxon>
        <taxon>Streptophyta</taxon>
        <taxon>Embryophyta</taxon>
        <taxon>Tracheophyta</taxon>
        <taxon>Spermatophyta</taxon>
        <taxon>Magnoliopsida</taxon>
        <taxon>Liliopsida</taxon>
        <taxon>Araceae</taxon>
        <taxon>Aroideae</taxon>
        <taxon>Colocasieae</taxon>
        <taxon>Colocasia</taxon>
    </lineage>
</organism>
<feature type="transmembrane region" description="Helical" evidence="10">
    <location>
        <begin position="53"/>
        <end position="74"/>
    </location>
</feature>
<evidence type="ECO:0000256" key="6">
    <source>
        <dbReference type="ARBA" id="ARBA00022989"/>
    </source>
</evidence>